<accession>A0AAW2ZBZ5</accession>
<sequence>MPRRVIDDGDDGDGDDVTITSSMRRISITKQQEQTPRKQDDTKELKRRYNKFVEEARSIEKSQNPDIEECIELYEEAYALFQTDPKLLKKIENLKAQLNRFTKHDENFTFDRVDKVYILNHEHTPQFCLPSSVFDKLYDYQKFTMIWFWKKHLTACKEKMANGGILGDDMGLGKTVQVVSFLYGLFYSKQCKRALICMPMSVLQNWKNEFERWCPQDGYNSPRIHMFHKVSGPQRTKMLDSMRRSGGILLTTYGMVVSQINRLAGRDEDAKSGSEEEEYEDPINFDYVILDEGHKIKNSEIKLSACLRRIKTKFGRFILSGTPIQNNLCELWSLYDWIFQGRLLGDKRNFTKHFESTIVKASEKDATPYEVKLGNEVSKKLRSLIEPHLLRRDKSILKKNNVSITNKNDVIVWVRMSSNQIKMYKEFIAGEQVRQVLNNSQGVLAAITYLKQICTHPRLLHNNMLDRTLIDHRTQNSLKHMIEESGKLTVLNNLLHNIFVNEKDQSHKLLIFSQSSKMLDMIEKVLEKQQLGFLRIDGTVTDSATRQNLINKFNEVGQTDYCVFLLTAQTGGVGITLTAANRVVIFDPSWNPATDNQAVDRAYRIGQKRDVLIYRFITCGTIEEKIYRKQVFKGALSRVAIDSKEAQYRYFTHGELKDLFWLDNNGEYSNTQRQLAQIHLKQVEYKKELKDHLYSLNQICVKNISGFSDHNLLFTKDEVLHSELVNAMQVKQEVVRIYSTLTMRSSASNSNEGERVRIPKKKKEPSAPAPVVTVPDVYDDLKHDVFNVDSDDESNDSAVEQKRKSDIARRVSIGLGLGTDSDEEREEEEQEEERRKSMVDLSNEIEDDSVPVSAAQRQHVEEVNTTEEESLLQYQDLVTNARISEINGDLISAINMYMDALMISSDDIKLHCKIALLGKELQFCA</sequence>
<feature type="compositionally biased region" description="Polar residues" evidence="2">
    <location>
        <begin position="18"/>
        <end position="34"/>
    </location>
</feature>
<gene>
    <name evidence="5" type="ORF">AKO1_001895</name>
</gene>
<dbReference type="InterPro" id="IPR014001">
    <property type="entry name" value="Helicase_ATP-bd"/>
</dbReference>
<feature type="region of interest" description="Disordered" evidence="2">
    <location>
        <begin position="813"/>
        <end position="856"/>
    </location>
</feature>
<dbReference type="Gene3D" id="3.40.50.300">
    <property type="entry name" value="P-loop containing nucleotide triphosphate hydrolases"/>
    <property type="match status" value="1"/>
</dbReference>
<dbReference type="GO" id="GO:0005524">
    <property type="term" value="F:ATP binding"/>
    <property type="evidence" value="ECO:0007669"/>
    <property type="project" value="InterPro"/>
</dbReference>
<dbReference type="Pfam" id="PF00271">
    <property type="entry name" value="Helicase_C"/>
    <property type="match status" value="1"/>
</dbReference>
<evidence type="ECO:0000313" key="5">
    <source>
        <dbReference type="EMBL" id="KAL0486209.1"/>
    </source>
</evidence>
<dbReference type="InterPro" id="IPR000330">
    <property type="entry name" value="SNF2_N"/>
</dbReference>
<evidence type="ECO:0000256" key="2">
    <source>
        <dbReference type="SAM" id="MobiDB-lite"/>
    </source>
</evidence>
<comment type="caution">
    <text evidence="5">The sequence shown here is derived from an EMBL/GenBank/DDBJ whole genome shotgun (WGS) entry which is preliminary data.</text>
</comment>
<dbReference type="InterPro" id="IPR038718">
    <property type="entry name" value="SNF2-like_sf"/>
</dbReference>
<evidence type="ECO:0000259" key="4">
    <source>
        <dbReference type="PROSITE" id="PS51194"/>
    </source>
</evidence>
<dbReference type="AlphaFoldDB" id="A0AAW2ZBZ5"/>
<dbReference type="PROSITE" id="PS51192">
    <property type="entry name" value="HELICASE_ATP_BIND_1"/>
    <property type="match status" value="1"/>
</dbReference>
<evidence type="ECO:0000313" key="6">
    <source>
        <dbReference type="Proteomes" id="UP001431209"/>
    </source>
</evidence>
<proteinExistence type="predicted"/>
<dbReference type="Pfam" id="PF00176">
    <property type="entry name" value="SNF2-rel_dom"/>
    <property type="match status" value="1"/>
</dbReference>
<dbReference type="EMBL" id="JAOPGA020001209">
    <property type="protein sequence ID" value="KAL0486209.1"/>
    <property type="molecule type" value="Genomic_DNA"/>
</dbReference>
<name>A0AAW2ZBZ5_9EUKA</name>
<feature type="domain" description="Helicase ATP-binding" evidence="3">
    <location>
        <begin position="155"/>
        <end position="341"/>
    </location>
</feature>
<reference evidence="5 6" key="1">
    <citation type="submission" date="2024-03" db="EMBL/GenBank/DDBJ databases">
        <title>The Acrasis kona genome and developmental transcriptomes reveal deep origins of eukaryotic multicellular pathways.</title>
        <authorList>
            <person name="Sheikh S."/>
            <person name="Fu C.-J."/>
            <person name="Brown M.W."/>
            <person name="Baldauf S.L."/>
        </authorList>
    </citation>
    <scope>NUCLEOTIDE SEQUENCE [LARGE SCALE GENOMIC DNA]</scope>
    <source>
        <strain evidence="5 6">ATCC MYA-3509</strain>
    </source>
</reference>
<dbReference type="InterPro" id="IPR027417">
    <property type="entry name" value="P-loop_NTPase"/>
</dbReference>
<dbReference type="PANTHER" id="PTHR45629:SF7">
    <property type="entry name" value="DNA EXCISION REPAIR PROTEIN ERCC-6-RELATED"/>
    <property type="match status" value="1"/>
</dbReference>
<feature type="domain" description="Helicase C-terminal" evidence="4">
    <location>
        <begin position="494"/>
        <end position="652"/>
    </location>
</feature>
<dbReference type="InterPro" id="IPR050496">
    <property type="entry name" value="SNF2_RAD54_helicase_repair"/>
</dbReference>
<dbReference type="GO" id="GO:0015616">
    <property type="term" value="F:DNA translocase activity"/>
    <property type="evidence" value="ECO:0007669"/>
    <property type="project" value="TreeGrafter"/>
</dbReference>
<feature type="region of interest" description="Disordered" evidence="2">
    <location>
        <begin position="1"/>
        <end position="45"/>
    </location>
</feature>
<organism evidence="5 6">
    <name type="scientific">Acrasis kona</name>
    <dbReference type="NCBI Taxonomy" id="1008807"/>
    <lineage>
        <taxon>Eukaryota</taxon>
        <taxon>Discoba</taxon>
        <taxon>Heterolobosea</taxon>
        <taxon>Tetramitia</taxon>
        <taxon>Eutetramitia</taxon>
        <taxon>Acrasidae</taxon>
        <taxon>Acrasis</taxon>
    </lineage>
</organism>
<dbReference type="PANTHER" id="PTHR45629">
    <property type="entry name" value="SNF2/RAD54 FAMILY MEMBER"/>
    <property type="match status" value="1"/>
</dbReference>
<protein>
    <submittedName>
        <fullName evidence="5">DNA excision repair protein</fullName>
    </submittedName>
</protein>
<dbReference type="SUPFAM" id="SSF52540">
    <property type="entry name" value="P-loop containing nucleoside triphosphate hydrolases"/>
    <property type="match status" value="2"/>
</dbReference>
<dbReference type="Gene3D" id="3.40.50.10810">
    <property type="entry name" value="Tandem AAA-ATPase domain"/>
    <property type="match status" value="1"/>
</dbReference>
<dbReference type="PROSITE" id="PS51194">
    <property type="entry name" value="HELICASE_CTER"/>
    <property type="match status" value="1"/>
</dbReference>
<dbReference type="GO" id="GO:0016787">
    <property type="term" value="F:hydrolase activity"/>
    <property type="evidence" value="ECO:0007669"/>
    <property type="project" value="UniProtKB-KW"/>
</dbReference>
<dbReference type="SMART" id="SM00487">
    <property type="entry name" value="DEXDc"/>
    <property type="match status" value="1"/>
</dbReference>
<dbReference type="SMART" id="SM00490">
    <property type="entry name" value="HELICc"/>
    <property type="match status" value="1"/>
</dbReference>
<dbReference type="Proteomes" id="UP001431209">
    <property type="component" value="Unassembled WGS sequence"/>
</dbReference>
<evidence type="ECO:0000259" key="3">
    <source>
        <dbReference type="PROSITE" id="PS51192"/>
    </source>
</evidence>
<dbReference type="InterPro" id="IPR049730">
    <property type="entry name" value="SNF2/RAD54-like_C"/>
</dbReference>
<keyword evidence="1" id="KW-0378">Hydrolase</keyword>
<feature type="compositionally biased region" description="Basic and acidic residues" evidence="2">
    <location>
        <begin position="35"/>
        <end position="44"/>
    </location>
</feature>
<dbReference type="CDD" id="cd18793">
    <property type="entry name" value="SF2_C_SNF"/>
    <property type="match status" value="1"/>
</dbReference>
<feature type="region of interest" description="Disordered" evidence="2">
    <location>
        <begin position="746"/>
        <end position="772"/>
    </location>
</feature>
<feature type="compositionally biased region" description="Acidic residues" evidence="2">
    <location>
        <begin position="820"/>
        <end position="831"/>
    </location>
</feature>
<evidence type="ECO:0000256" key="1">
    <source>
        <dbReference type="ARBA" id="ARBA00022801"/>
    </source>
</evidence>
<keyword evidence="6" id="KW-1185">Reference proteome</keyword>
<dbReference type="InterPro" id="IPR001650">
    <property type="entry name" value="Helicase_C-like"/>
</dbReference>